<organism evidence="2 3">
    <name type="scientific">Macrosiphum euphorbiae</name>
    <name type="common">potato aphid</name>
    <dbReference type="NCBI Taxonomy" id="13131"/>
    <lineage>
        <taxon>Eukaryota</taxon>
        <taxon>Metazoa</taxon>
        <taxon>Ecdysozoa</taxon>
        <taxon>Arthropoda</taxon>
        <taxon>Hexapoda</taxon>
        <taxon>Insecta</taxon>
        <taxon>Pterygota</taxon>
        <taxon>Neoptera</taxon>
        <taxon>Paraneoptera</taxon>
        <taxon>Hemiptera</taxon>
        <taxon>Sternorrhyncha</taxon>
        <taxon>Aphidomorpha</taxon>
        <taxon>Aphidoidea</taxon>
        <taxon>Aphididae</taxon>
        <taxon>Macrosiphini</taxon>
        <taxon>Macrosiphum</taxon>
    </lineage>
</organism>
<feature type="compositionally biased region" description="Polar residues" evidence="1">
    <location>
        <begin position="161"/>
        <end position="177"/>
    </location>
</feature>
<dbReference type="Proteomes" id="UP001160148">
    <property type="component" value="Unassembled WGS sequence"/>
</dbReference>
<sequence length="177" mass="19153">MYLKGWSAAVPTMKEDVGKMLAIMEAAHNKEQHALNGNIFPKAAPDSIKTVHALIDCNKTWPTIKQPDIPIQEQGREIQEVREIRTNIMLACDRTYTVPTRAGTFQQCIINVSALARNGMWEALVLGQEDQENAGGGGGEPQANQPPAGGGQDLNMLGGSDESTASSNSLQLRNRVV</sequence>
<keyword evidence="3" id="KW-1185">Reference proteome</keyword>
<feature type="region of interest" description="Disordered" evidence="1">
    <location>
        <begin position="130"/>
        <end position="177"/>
    </location>
</feature>
<evidence type="ECO:0000313" key="3">
    <source>
        <dbReference type="Proteomes" id="UP001160148"/>
    </source>
</evidence>
<accession>A0AAV0WTE0</accession>
<dbReference type="AlphaFoldDB" id="A0AAV0WTE0"/>
<reference evidence="2 3" key="1">
    <citation type="submission" date="2023-01" db="EMBL/GenBank/DDBJ databases">
        <authorList>
            <person name="Whitehead M."/>
        </authorList>
    </citation>
    <scope>NUCLEOTIDE SEQUENCE [LARGE SCALE GENOMIC DNA]</scope>
</reference>
<protein>
    <submittedName>
        <fullName evidence="2">Uncharacterized protein</fullName>
    </submittedName>
</protein>
<comment type="caution">
    <text evidence="2">The sequence shown here is derived from an EMBL/GenBank/DDBJ whole genome shotgun (WGS) entry which is preliminary data.</text>
</comment>
<name>A0AAV0WTE0_9HEMI</name>
<proteinExistence type="predicted"/>
<evidence type="ECO:0000313" key="2">
    <source>
        <dbReference type="EMBL" id="CAI6358948.1"/>
    </source>
</evidence>
<gene>
    <name evidence="2" type="ORF">MEUPH1_LOCUS14405</name>
</gene>
<evidence type="ECO:0000256" key="1">
    <source>
        <dbReference type="SAM" id="MobiDB-lite"/>
    </source>
</evidence>
<dbReference type="EMBL" id="CARXXK010000002">
    <property type="protein sequence ID" value="CAI6358948.1"/>
    <property type="molecule type" value="Genomic_DNA"/>
</dbReference>